<organism evidence="2 3">
    <name type="scientific">Limnochorda pilosa</name>
    <dbReference type="NCBI Taxonomy" id="1555112"/>
    <lineage>
        <taxon>Bacteria</taxon>
        <taxon>Bacillati</taxon>
        <taxon>Bacillota</taxon>
        <taxon>Limnochordia</taxon>
        <taxon>Limnochordales</taxon>
        <taxon>Limnochordaceae</taxon>
        <taxon>Limnochorda</taxon>
    </lineage>
</organism>
<dbReference type="Pfam" id="PF01972">
    <property type="entry name" value="SDH_protease"/>
    <property type="match status" value="1"/>
</dbReference>
<evidence type="ECO:0000313" key="3">
    <source>
        <dbReference type="Proteomes" id="UP000065807"/>
    </source>
</evidence>
<dbReference type="PANTHER" id="PTHR35984">
    <property type="entry name" value="PERIPLASMIC SERINE PROTEASE"/>
    <property type="match status" value="1"/>
</dbReference>
<reference evidence="3" key="2">
    <citation type="journal article" date="2016" name="Int. J. Syst. Evol. Microbiol.">
        <title>Complete genome sequence and cell structure of Limnochorda pilosa, a Gram-negative spore-former within the phylum Firmicutes.</title>
        <authorList>
            <person name="Watanabe M."/>
            <person name="Kojima H."/>
            <person name="Fukui M."/>
        </authorList>
    </citation>
    <scope>NUCLEOTIDE SEQUENCE [LARGE SCALE GENOMIC DNA]</scope>
    <source>
        <strain evidence="3">HC45</strain>
    </source>
</reference>
<keyword evidence="3" id="KW-1185">Reference proteome</keyword>
<gene>
    <name evidence="2" type="ORF">LIP_1010</name>
</gene>
<dbReference type="KEGG" id="lpil:LIP_1010"/>
<dbReference type="GO" id="GO:0016020">
    <property type="term" value="C:membrane"/>
    <property type="evidence" value="ECO:0007669"/>
    <property type="project" value="InterPro"/>
</dbReference>
<dbReference type="InterPro" id="IPR002825">
    <property type="entry name" value="Pept_S49_ser-pept_pro"/>
</dbReference>
<dbReference type="PATRIC" id="fig|1555112.3.peg.1052"/>
<protein>
    <recommendedName>
        <fullName evidence="4">Periplasmic serine protease</fullName>
    </recommendedName>
</protein>
<reference evidence="3" key="1">
    <citation type="submission" date="2015-07" db="EMBL/GenBank/DDBJ databases">
        <title>Complete genome sequence and phylogenetic analysis of Limnochorda pilosa.</title>
        <authorList>
            <person name="Watanabe M."/>
            <person name="Kojima H."/>
            <person name="Fukui M."/>
        </authorList>
    </citation>
    <scope>NUCLEOTIDE SEQUENCE [LARGE SCALE GENOMIC DNA]</scope>
    <source>
        <strain evidence="3">HC45</strain>
    </source>
</reference>
<dbReference type="Proteomes" id="UP000065807">
    <property type="component" value="Chromosome"/>
</dbReference>
<dbReference type="PANTHER" id="PTHR35984:SF1">
    <property type="entry name" value="PERIPLASMIC SERINE PROTEASE"/>
    <property type="match status" value="1"/>
</dbReference>
<evidence type="ECO:0008006" key="4">
    <source>
        <dbReference type="Google" id="ProtNLM"/>
    </source>
</evidence>
<dbReference type="AlphaFoldDB" id="A0A0K2SIL5"/>
<dbReference type="RefSeq" id="WP_082725866.1">
    <property type="nucleotide sequence ID" value="NZ_AP014924.1"/>
</dbReference>
<dbReference type="Gene3D" id="3.90.226.10">
    <property type="entry name" value="2-enoyl-CoA Hydratase, Chain A, domain 1"/>
    <property type="match status" value="1"/>
</dbReference>
<dbReference type="EMBL" id="AP014924">
    <property type="protein sequence ID" value="BAS26867.1"/>
    <property type="molecule type" value="Genomic_DNA"/>
</dbReference>
<evidence type="ECO:0000313" key="2">
    <source>
        <dbReference type="EMBL" id="BAS26867.1"/>
    </source>
</evidence>
<dbReference type="InterPro" id="IPR029045">
    <property type="entry name" value="ClpP/crotonase-like_dom_sf"/>
</dbReference>
<evidence type="ECO:0000256" key="1">
    <source>
        <dbReference type="SAM" id="MobiDB-lite"/>
    </source>
</evidence>
<sequence>MSVGVLDLFWLFLILSSLSPMLRQRSIEAQRTRMIRRLESIRKSRVITLIHRQESVAFLGIPLARYIDIQDSEQILRAIKLTPPEMPIDLILHTPGGLVLATEQIAHALINRPGRVTVFVPHYAMSGGTLLALAADEVVMDPNAVLGPVDPQIGNYAAADILKVMEMKPVEEVEDQTLILAQVARKALRQVRDLVIRLTTANGMPADQAERIADALSSGQWTHDYPIGLEEARELGLPVSHAMPPDVYELMDLFPQPGGRRPTVQYIPLPYGEPPRLPQRNGGGRPKV</sequence>
<feature type="region of interest" description="Disordered" evidence="1">
    <location>
        <begin position="268"/>
        <end position="288"/>
    </location>
</feature>
<dbReference type="OrthoDB" id="9806253at2"/>
<dbReference type="STRING" id="1555112.LIP_1010"/>
<accession>A0A0K2SIL5</accession>
<name>A0A0K2SIL5_LIMPI</name>
<dbReference type="SUPFAM" id="SSF52096">
    <property type="entry name" value="ClpP/crotonase"/>
    <property type="match status" value="1"/>
</dbReference>
<proteinExistence type="predicted"/>
<dbReference type="NCBIfam" id="NF047768">
    <property type="entry name" value="Clp_like_SDH"/>
    <property type="match status" value="1"/>
</dbReference>